<dbReference type="PANTHER" id="PTHR32308">
    <property type="entry name" value="LYASE BETA SUBUNIT, PUTATIVE (AFU_ORTHOLOGUE AFUA_4G13030)-RELATED"/>
    <property type="match status" value="1"/>
</dbReference>
<dbReference type="InterPro" id="IPR040442">
    <property type="entry name" value="Pyrv_kinase-like_dom_sf"/>
</dbReference>
<dbReference type="GO" id="GO:0006107">
    <property type="term" value="P:oxaloacetate metabolic process"/>
    <property type="evidence" value="ECO:0007669"/>
    <property type="project" value="TreeGrafter"/>
</dbReference>
<dbReference type="Gene3D" id="3.20.20.60">
    <property type="entry name" value="Phosphoenolpyruvate-binding domains"/>
    <property type="match status" value="2"/>
</dbReference>
<comment type="cofactor">
    <cofactor evidence="1">
        <name>Mg(2+)</name>
        <dbReference type="ChEBI" id="CHEBI:18420"/>
    </cofactor>
</comment>
<dbReference type="GO" id="GO:0000287">
    <property type="term" value="F:magnesium ion binding"/>
    <property type="evidence" value="ECO:0007669"/>
    <property type="project" value="TreeGrafter"/>
</dbReference>
<evidence type="ECO:0000313" key="5">
    <source>
        <dbReference type="EMBL" id="EDJ5794378.1"/>
    </source>
</evidence>
<organism evidence="5">
    <name type="scientific">Salmonella enterica</name>
    <name type="common">Salmonella choleraesuis</name>
    <dbReference type="NCBI Taxonomy" id="28901"/>
    <lineage>
        <taxon>Bacteria</taxon>
        <taxon>Pseudomonadati</taxon>
        <taxon>Pseudomonadota</taxon>
        <taxon>Gammaproteobacteria</taxon>
        <taxon>Enterobacterales</taxon>
        <taxon>Enterobacteriaceae</taxon>
        <taxon>Salmonella</taxon>
    </lineage>
</organism>
<keyword evidence="5" id="KW-0456">Lyase</keyword>
<reference evidence="5" key="1">
    <citation type="submission" date="2019-10" db="EMBL/GenBank/DDBJ databases">
        <authorList>
            <consortium name="PulseNet: The National Subtyping Network for Foodborne Disease Surveillance"/>
            <person name="Tarr C.L."/>
            <person name="Trees E."/>
            <person name="Katz L.S."/>
            <person name="Carleton-Romer H.A."/>
            <person name="Stroika S."/>
            <person name="Kucerova Z."/>
            <person name="Roache K.F."/>
            <person name="Sabol A.L."/>
            <person name="Besser J."/>
            <person name="Gerner-Smidt P."/>
        </authorList>
    </citation>
    <scope>NUCLEOTIDE SEQUENCE</scope>
    <source>
        <strain evidence="5">PNUSAS111760</strain>
    </source>
</reference>
<dbReference type="Pfam" id="PF03328">
    <property type="entry name" value="HpcH_HpaI"/>
    <property type="match status" value="1"/>
</dbReference>
<accession>A0A639WHI1</accession>
<dbReference type="InterPro" id="IPR005000">
    <property type="entry name" value="Aldolase/citrate-lyase_domain"/>
</dbReference>
<sequence length="171" mass="19306">MQTLERFFLFVTGDRPERFEKANSSCADSVILDLENAVSSEKKIIARENALNFMSNDEKVLIAVRAKIVITSRLAGSYPSVDGITTEFMKNELTIQNAIHSCKMGFSGKVCIHPPQISHVNRAFSYLKQEIEWVPQIMRLAQYPHGAFSHEGQMVDKPLLEKAKRILAHSI</sequence>
<evidence type="ECO:0000256" key="2">
    <source>
        <dbReference type="ARBA" id="ARBA00022723"/>
    </source>
</evidence>
<keyword evidence="3" id="KW-0460">Magnesium</keyword>
<keyword evidence="2" id="KW-0479">Metal-binding</keyword>
<evidence type="ECO:0000259" key="4">
    <source>
        <dbReference type="Pfam" id="PF03328"/>
    </source>
</evidence>
<comment type="caution">
    <text evidence="5">The sequence shown here is derived from an EMBL/GenBank/DDBJ whole genome shotgun (WGS) entry which is preliminary data.</text>
</comment>
<feature type="domain" description="HpcH/HpaI aldolase/citrate lyase" evidence="4">
    <location>
        <begin position="6"/>
        <end position="54"/>
    </location>
</feature>
<dbReference type="InterPro" id="IPR015813">
    <property type="entry name" value="Pyrv/PenolPyrv_kinase-like_dom"/>
</dbReference>
<evidence type="ECO:0000256" key="3">
    <source>
        <dbReference type="ARBA" id="ARBA00022842"/>
    </source>
</evidence>
<dbReference type="SUPFAM" id="SSF51621">
    <property type="entry name" value="Phosphoenolpyruvate/pyruvate domain"/>
    <property type="match status" value="2"/>
</dbReference>
<gene>
    <name evidence="5" type="ORF">GFE25_16880</name>
</gene>
<dbReference type="EMBL" id="AAMOTP010000008">
    <property type="protein sequence ID" value="EDJ5794378.1"/>
    <property type="molecule type" value="Genomic_DNA"/>
</dbReference>
<proteinExistence type="predicted"/>
<dbReference type="GO" id="GO:0016829">
    <property type="term" value="F:lyase activity"/>
    <property type="evidence" value="ECO:0007669"/>
    <property type="project" value="UniProtKB-KW"/>
</dbReference>
<protein>
    <submittedName>
        <fullName evidence="5">CoA ester lyase</fullName>
    </submittedName>
</protein>
<dbReference type="PANTHER" id="PTHR32308:SF0">
    <property type="entry name" value="HPCH_HPAI ALDOLASE_CITRATE LYASE DOMAIN-CONTAINING PROTEIN"/>
    <property type="match status" value="1"/>
</dbReference>
<name>A0A639WHI1_SALER</name>
<evidence type="ECO:0000256" key="1">
    <source>
        <dbReference type="ARBA" id="ARBA00001946"/>
    </source>
</evidence>
<dbReference type="AlphaFoldDB" id="A0A639WHI1"/>